<dbReference type="eggNOG" id="COG0586">
    <property type="taxonomic scope" value="Bacteria"/>
</dbReference>
<comment type="subcellular location">
    <subcellularLocation>
        <location evidence="1">Cell membrane</location>
        <topology evidence="1">Multi-pass membrane protein</topology>
    </subcellularLocation>
</comment>
<feature type="transmembrane region" description="Helical" evidence="6">
    <location>
        <begin position="26"/>
        <end position="47"/>
    </location>
</feature>
<feature type="transmembrane region" description="Helical" evidence="6">
    <location>
        <begin position="59"/>
        <end position="79"/>
    </location>
</feature>
<feature type="domain" description="VTT" evidence="7">
    <location>
        <begin position="81"/>
        <end position="197"/>
    </location>
</feature>
<keyword evidence="3 6" id="KW-0812">Transmembrane</keyword>
<dbReference type="InterPro" id="IPR032816">
    <property type="entry name" value="VTT_dom"/>
</dbReference>
<dbReference type="PANTHER" id="PTHR42709">
    <property type="entry name" value="ALKALINE PHOSPHATASE LIKE PROTEIN"/>
    <property type="match status" value="1"/>
</dbReference>
<dbReference type="GO" id="GO:0005886">
    <property type="term" value="C:plasma membrane"/>
    <property type="evidence" value="ECO:0007669"/>
    <property type="project" value="UniProtKB-SubCell"/>
</dbReference>
<evidence type="ECO:0000256" key="3">
    <source>
        <dbReference type="ARBA" id="ARBA00022692"/>
    </source>
</evidence>
<keyword evidence="4 6" id="KW-1133">Transmembrane helix</keyword>
<keyword evidence="5 6" id="KW-0472">Membrane</keyword>
<feature type="transmembrane region" description="Helical" evidence="6">
    <location>
        <begin position="205"/>
        <end position="223"/>
    </location>
</feature>
<dbReference type="STRING" id="756272.Plabr_3385"/>
<organism evidence="8 9">
    <name type="scientific">Rubinisphaera brasiliensis (strain ATCC 49424 / DSM 5305 / JCM 21570 / IAM 15109 / NBRC 103401 / IFAM 1448)</name>
    <name type="common">Planctomyces brasiliensis</name>
    <dbReference type="NCBI Taxonomy" id="756272"/>
    <lineage>
        <taxon>Bacteria</taxon>
        <taxon>Pseudomonadati</taxon>
        <taxon>Planctomycetota</taxon>
        <taxon>Planctomycetia</taxon>
        <taxon>Planctomycetales</taxon>
        <taxon>Planctomycetaceae</taxon>
        <taxon>Rubinisphaera</taxon>
    </lineage>
</organism>
<sequence length="243" mass="25842">MTDEADSTTTTEDQSAGRPRKPLKTLVLLCVIGMLVPILPFAIAGPYLESQLERLIGQLTTPTVVLTAAFCALASDIFLPVPSSAIITYAGVKTGFLSAWLVSAAGLTAGCTVGYELSRRFGSLLLKRLATPGDIARLQERARKGGGLVVVLTRPLPILGETAVLIVGCLGMPRQIFYTAAVASNLTVAAVYVQFGRMSRVQDSLILPLAISLIAPLLLTFVVRKVLQKRERADNSSATSSRD</sequence>
<name>F0SM27_RUBBR</name>
<dbReference type="Pfam" id="PF09335">
    <property type="entry name" value="VTT_dom"/>
    <property type="match status" value="1"/>
</dbReference>
<dbReference type="RefSeq" id="WP_013629701.1">
    <property type="nucleotide sequence ID" value="NC_015174.1"/>
</dbReference>
<dbReference type="Proteomes" id="UP000006860">
    <property type="component" value="Chromosome"/>
</dbReference>
<reference evidence="9" key="1">
    <citation type="submission" date="2011-02" db="EMBL/GenBank/DDBJ databases">
        <title>The complete genome of Planctomyces brasiliensis DSM 5305.</title>
        <authorList>
            <person name="Lucas S."/>
            <person name="Copeland A."/>
            <person name="Lapidus A."/>
            <person name="Bruce D."/>
            <person name="Goodwin L."/>
            <person name="Pitluck S."/>
            <person name="Kyrpides N."/>
            <person name="Mavromatis K."/>
            <person name="Pagani I."/>
            <person name="Ivanova N."/>
            <person name="Ovchinnikova G."/>
            <person name="Lu M."/>
            <person name="Detter J.C."/>
            <person name="Han C."/>
            <person name="Land M."/>
            <person name="Hauser L."/>
            <person name="Markowitz V."/>
            <person name="Cheng J.-F."/>
            <person name="Hugenholtz P."/>
            <person name="Woyke T."/>
            <person name="Wu D."/>
            <person name="Tindall B."/>
            <person name="Pomrenke H.G."/>
            <person name="Brambilla E."/>
            <person name="Klenk H.-P."/>
            <person name="Eisen J.A."/>
        </authorList>
    </citation>
    <scope>NUCLEOTIDE SEQUENCE [LARGE SCALE GENOMIC DNA]</scope>
    <source>
        <strain evidence="9">ATCC 49424 / DSM 5305 / JCM 21570 / NBRC 103401 / IFAM 1448</strain>
    </source>
</reference>
<dbReference type="OrthoDB" id="261761at2"/>
<dbReference type="PANTHER" id="PTHR42709:SF6">
    <property type="entry name" value="UNDECAPRENYL PHOSPHATE TRANSPORTER A"/>
    <property type="match status" value="1"/>
</dbReference>
<evidence type="ECO:0000256" key="1">
    <source>
        <dbReference type="ARBA" id="ARBA00004651"/>
    </source>
</evidence>
<evidence type="ECO:0000313" key="8">
    <source>
        <dbReference type="EMBL" id="ADY60982.1"/>
    </source>
</evidence>
<feature type="transmembrane region" description="Helical" evidence="6">
    <location>
        <begin position="176"/>
        <end position="193"/>
    </location>
</feature>
<feature type="transmembrane region" description="Helical" evidence="6">
    <location>
        <begin position="99"/>
        <end position="118"/>
    </location>
</feature>
<protein>
    <submittedName>
        <fullName evidence="8">SNARE associated Golgi protein-like protein</fullName>
    </submittedName>
</protein>
<dbReference type="KEGG" id="pbs:Plabr_3385"/>
<keyword evidence="9" id="KW-1185">Reference proteome</keyword>
<keyword evidence="2" id="KW-1003">Cell membrane</keyword>
<accession>F0SM27</accession>
<evidence type="ECO:0000313" key="9">
    <source>
        <dbReference type="Proteomes" id="UP000006860"/>
    </source>
</evidence>
<proteinExistence type="predicted"/>
<evidence type="ECO:0000256" key="4">
    <source>
        <dbReference type="ARBA" id="ARBA00022989"/>
    </source>
</evidence>
<dbReference type="EMBL" id="CP002546">
    <property type="protein sequence ID" value="ADY60982.1"/>
    <property type="molecule type" value="Genomic_DNA"/>
</dbReference>
<dbReference type="InterPro" id="IPR051311">
    <property type="entry name" value="DedA_domain"/>
</dbReference>
<dbReference type="HOGENOM" id="CLU_081828_0_0_0"/>
<evidence type="ECO:0000256" key="5">
    <source>
        <dbReference type="ARBA" id="ARBA00023136"/>
    </source>
</evidence>
<evidence type="ECO:0000256" key="2">
    <source>
        <dbReference type="ARBA" id="ARBA00022475"/>
    </source>
</evidence>
<evidence type="ECO:0000256" key="6">
    <source>
        <dbReference type="SAM" id="Phobius"/>
    </source>
</evidence>
<evidence type="ECO:0000259" key="7">
    <source>
        <dbReference type="Pfam" id="PF09335"/>
    </source>
</evidence>
<dbReference type="AlphaFoldDB" id="F0SM27"/>
<gene>
    <name evidence="8" type="ordered locus">Plabr_3385</name>
</gene>